<keyword evidence="3" id="KW-1185">Reference proteome</keyword>
<gene>
    <name evidence="2" type="ORF">B0I03_101479</name>
</gene>
<protein>
    <submittedName>
        <fullName evidence="2">Uncharacterized protein</fullName>
    </submittedName>
</protein>
<sequence length="65" mass="7249">MKKITIQLVLILCIIIEALLILKMIASSDIIIQELYGGLAILGMLTIIRLIHNLTDITYGNPEEN</sequence>
<dbReference type="RefSeq" id="WP_111565859.1">
    <property type="nucleotide sequence ID" value="NZ_QLMI01000001.1"/>
</dbReference>
<dbReference type="EMBL" id="QLMI01000001">
    <property type="protein sequence ID" value="RAK25305.1"/>
    <property type="molecule type" value="Genomic_DNA"/>
</dbReference>
<feature type="transmembrane region" description="Helical" evidence="1">
    <location>
        <begin position="35"/>
        <end position="52"/>
    </location>
</feature>
<feature type="transmembrane region" description="Helical" evidence="1">
    <location>
        <begin position="6"/>
        <end position="26"/>
    </location>
</feature>
<accession>A0A327Z034</accession>
<comment type="caution">
    <text evidence="2">The sequence shown here is derived from an EMBL/GenBank/DDBJ whole genome shotgun (WGS) entry which is preliminary data.</text>
</comment>
<dbReference type="Proteomes" id="UP000249620">
    <property type="component" value="Unassembled WGS sequence"/>
</dbReference>
<organism evidence="2 3">
    <name type="scientific">Flavobacterium aquaticum</name>
    <dbReference type="NCBI Taxonomy" id="1236486"/>
    <lineage>
        <taxon>Bacteria</taxon>
        <taxon>Pseudomonadati</taxon>
        <taxon>Bacteroidota</taxon>
        <taxon>Flavobacteriia</taxon>
        <taxon>Flavobacteriales</taxon>
        <taxon>Flavobacteriaceae</taxon>
        <taxon>Flavobacterium</taxon>
    </lineage>
</organism>
<keyword evidence="1" id="KW-0472">Membrane</keyword>
<name>A0A327Z034_9FLAO</name>
<dbReference type="AlphaFoldDB" id="A0A327Z034"/>
<keyword evidence="1" id="KW-1133">Transmembrane helix</keyword>
<proteinExistence type="predicted"/>
<evidence type="ECO:0000256" key="1">
    <source>
        <dbReference type="SAM" id="Phobius"/>
    </source>
</evidence>
<reference evidence="2 3" key="1">
    <citation type="submission" date="2018-06" db="EMBL/GenBank/DDBJ databases">
        <title>Genomic Encyclopedia of Type Strains, Phase III (KMG-III): the genomes of soil and plant-associated and newly described type strains.</title>
        <authorList>
            <person name="Whitman W."/>
        </authorList>
    </citation>
    <scope>NUCLEOTIDE SEQUENCE [LARGE SCALE GENOMIC DNA]</scope>
    <source>
        <strain evidence="2 3">CGMCC 1.12398</strain>
    </source>
</reference>
<evidence type="ECO:0000313" key="2">
    <source>
        <dbReference type="EMBL" id="RAK25305.1"/>
    </source>
</evidence>
<keyword evidence="1" id="KW-0812">Transmembrane</keyword>
<evidence type="ECO:0000313" key="3">
    <source>
        <dbReference type="Proteomes" id="UP000249620"/>
    </source>
</evidence>